<protein>
    <submittedName>
        <fullName evidence="1">Uncharacterized protein</fullName>
    </submittedName>
</protein>
<evidence type="ECO:0000313" key="2">
    <source>
        <dbReference type="Proteomes" id="UP001626593"/>
    </source>
</evidence>
<name>A0ABZ1AVJ6_AROEV</name>
<reference evidence="1 2" key="1">
    <citation type="submission" date="2023-12" db="EMBL/GenBank/DDBJ databases">
        <title>A. evansii MAY27, complete genome.</title>
        <authorList>
            <person name="Wang Y."/>
        </authorList>
    </citation>
    <scope>NUCLEOTIDE SEQUENCE [LARGE SCALE GENOMIC DNA]</scope>
    <source>
        <strain evidence="1 2">MAY27</strain>
    </source>
</reference>
<accession>A0ABZ1AVJ6</accession>
<evidence type="ECO:0000313" key="1">
    <source>
        <dbReference type="EMBL" id="WRL48686.1"/>
    </source>
</evidence>
<dbReference type="Proteomes" id="UP001626593">
    <property type="component" value="Chromosome"/>
</dbReference>
<sequence length="101" mass="10983">MNDKDLQAHTNHLRETYQAQLDLSRSCCDLGLKCCKGFADLSTDATNGALALAEAGRELFLDNGLSKYIAESSGIGMSLWSAWWSTGVEIQKGIINSLSKQ</sequence>
<keyword evidence="2" id="KW-1185">Reference proteome</keyword>
<dbReference type="RefSeq" id="WP_018992661.1">
    <property type="nucleotide sequence ID" value="NZ_CP141259.1"/>
</dbReference>
<organism evidence="1 2">
    <name type="scientific">Aromatoleum evansii</name>
    <name type="common">Azoarcus evansii</name>
    <dbReference type="NCBI Taxonomy" id="59406"/>
    <lineage>
        <taxon>Bacteria</taxon>
        <taxon>Pseudomonadati</taxon>
        <taxon>Pseudomonadota</taxon>
        <taxon>Betaproteobacteria</taxon>
        <taxon>Rhodocyclales</taxon>
        <taxon>Rhodocyclaceae</taxon>
        <taxon>Aromatoleum</taxon>
    </lineage>
</organism>
<dbReference type="EMBL" id="CP141259">
    <property type="protein sequence ID" value="WRL48686.1"/>
    <property type="molecule type" value="Genomic_DNA"/>
</dbReference>
<gene>
    <name evidence="1" type="ORF">U5817_11730</name>
</gene>
<proteinExistence type="predicted"/>